<feature type="region of interest" description="Disordered" evidence="1">
    <location>
        <begin position="75"/>
        <end position="100"/>
    </location>
</feature>
<dbReference type="AlphaFoldDB" id="A0AAV4B860"/>
<organism evidence="2 3">
    <name type="scientific">Plakobranchus ocellatus</name>
    <dbReference type="NCBI Taxonomy" id="259542"/>
    <lineage>
        <taxon>Eukaryota</taxon>
        <taxon>Metazoa</taxon>
        <taxon>Spiralia</taxon>
        <taxon>Lophotrochozoa</taxon>
        <taxon>Mollusca</taxon>
        <taxon>Gastropoda</taxon>
        <taxon>Heterobranchia</taxon>
        <taxon>Euthyneura</taxon>
        <taxon>Panpulmonata</taxon>
        <taxon>Sacoglossa</taxon>
        <taxon>Placobranchoidea</taxon>
        <taxon>Plakobranchidae</taxon>
        <taxon>Plakobranchus</taxon>
    </lineage>
</organism>
<sequence>MLTHLICGGSLSKRDKKVLKATTQLRLSCRQSLANRNYLFLPSRRGFISQRNDWQKNHFSCLFWLGDFDGLHSQGRHHWSSSTTDDESVQQTFTVSNPHL</sequence>
<evidence type="ECO:0000313" key="3">
    <source>
        <dbReference type="Proteomes" id="UP000735302"/>
    </source>
</evidence>
<reference evidence="2 3" key="1">
    <citation type="journal article" date="2021" name="Elife">
        <title>Chloroplast acquisition without the gene transfer in kleptoplastic sea slugs, Plakobranchus ocellatus.</title>
        <authorList>
            <person name="Maeda T."/>
            <person name="Takahashi S."/>
            <person name="Yoshida T."/>
            <person name="Shimamura S."/>
            <person name="Takaki Y."/>
            <person name="Nagai Y."/>
            <person name="Toyoda A."/>
            <person name="Suzuki Y."/>
            <person name="Arimoto A."/>
            <person name="Ishii H."/>
            <person name="Satoh N."/>
            <person name="Nishiyama T."/>
            <person name="Hasebe M."/>
            <person name="Maruyama T."/>
            <person name="Minagawa J."/>
            <person name="Obokata J."/>
            <person name="Shigenobu S."/>
        </authorList>
    </citation>
    <scope>NUCLEOTIDE SEQUENCE [LARGE SCALE GENOMIC DNA]</scope>
</reference>
<name>A0AAV4B860_9GAST</name>
<accession>A0AAV4B860</accession>
<comment type="caution">
    <text evidence="2">The sequence shown here is derived from an EMBL/GenBank/DDBJ whole genome shotgun (WGS) entry which is preliminary data.</text>
</comment>
<dbReference type="Proteomes" id="UP000735302">
    <property type="component" value="Unassembled WGS sequence"/>
</dbReference>
<gene>
    <name evidence="2" type="ORF">PoB_004179200</name>
</gene>
<keyword evidence="3" id="KW-1185">Reference proteome</keyword>
<feature type="compositionally biased region" description="Polar residues" evidence="1">
    <location>
        <begin position="89"/>
        <end position="100"/>
    </location>
</feature>
<dbReference type="EMBL" id="BLXT01004605">
    <property type="protein sequence ID" value="GFO15287.1"/>
    <property type="molecule type" value="Genomic_DNA"/>
</dbReference>
<proteinExistence type="predicted"/>
<protein>
    <submittedName>
        <fullName evidence="2">Uncharacterized protein</fullName>
    </submittedName>
</protein>
<evidence type="ECO:0000313" key="2">
    <source>
        <dbReference type="EMBL" id="GFO15287.1"/>
    </source>
</evidence>
<evidence type="ECO:0000256" key="1">
    <source>
        <dbReference type="SAM" id="MobiDB-lite"/>
    </source>
</evidence>